<evidence type="ECO:0000259" key="2">
    <source>
        <dbReference type="Pfam" id="PF03446"/>
    </source>
</evidence>
<dbReference type="InterPro" id="IPR036291">
    <property type="entry name" value="NAD(P)-bd_dom_sf"/>
</dbReference>
<dbReference type="SUPFAM" id="SSF51735">
    <property type="entry name" value="NAD(P)-binding Rossmann-fold domains"/>
    <property type="match status" value="2"/>
</dbReference>
<evidence type="ECO:0000259" key="4">
    <source>
        <dbReference type="Pfam" id="PF14833"/>
    </source>
</evidence>
<dbReference type="SUPFAM" id="SSF52833">
    <property type="entry name" value="Thioredoxin-like"/>
    <property type="match status" value="1"/>
</dbReference>
<comment type="similarity">
    <text evidence="1">Belongs to the HIBADH-related family. NP60 subfamily.</text>
</comment>
<dbReference type="Gene3D" id="3.40.30.10">
    <property type="entry name" value="Glutaredoxin"/>
    <property type="match status" value="1"/>
</dbReference>
<dbReference type="InterPro" id="IPR051265">
    <property type="entry name" value="HIBADH-related_NP60_sf"/>
</dbReference>
<dbReference type="Pfam" id="PF03446">
    <property type="entry name" value="NAD_binding_2"/>
    <property type="match status" value="2"/>
</dbReference>
<dbReference type="InterPro" id="IPR036249">
    <property type="entry name" value="Thioredoxin-like_sf"/>
</dbReference>
<dbReference type="InterPro" id="IPR029154">
    <property type="entry name" value="HIBADH-like_NADP-bd"/>
</dbReference>
<dbReference type="PANTHER" id="PTHR43580:SF8">
    <property type="entry name" value="6-PHOSPHOGLUCONATE DEHYDROGENASE NADP-BINDING DOMAIN-CONTAINING PROTEIN-RELATED"/>
    <property type="match status" value="1"/>
</dbReference>
<dbReference type="PANTHER" id="PTHR43580">
    <property type="entry name" value="OXIDOREDUCTASE GLYR1-RELATED"/>
    <property type="match status" value="1"/>
</dbReference>
<dbReference type="AlphaFoldDB" id="A0A9P5RZ43"/>
<dbReference type="InterPro" id="IPR008927">
    <property type="entry name" value="6-PGluconate_DH-like_C_sf"/>
</dbReference>
<dbReference type="Pfam" id="PF14833">
    <property type="entry name" value="NAD_binding_11"/>
    <property type="match status" value="1"/>
</dbReference>
<feature type="domain" description="6-phosphogluconate dehydrogenase NADP-binding" evidence="2">
    <location>
        <begin position="322"/>
        <end position="495"/>
    </location>
</feature>
<sequence length="749" mass="82503">MAQATQDRIGWIGLGEMGYGMAKNLHSFLASHGSHLTVWNRSPGKTDAIKEQGARVATSIEDLASTSNVIFTSLANDAAVENVYEQLVRLASKVQEQIIFIDTSTIHPTTATKISQLVAAYPQHRYLQCPVFGRPDRAHAGQLVWVASGDAATIEKLQPYFGSMSKNTIDLKTTDVSKASSFKLMGNFFVVGTIELLAEGFALAEKVDIDKSAMLHFIESFFPAPSWIGYSQKIASGSTEKTGGFPVTLGLKDVGHMKKLAADHGATLPTADVAYRNLERMKAQGKGDQDWSSIIEVLREGPDAQNTPTSKTMTSQQQQADRIGWIGLGLLGFEMTQHLQKYLHTHKLPNLTVWNRTATKAVNFCTVAAPEVHVVHLIEDLFVSAADGSRVKANVIFTSLTNDAAVEKVYETLIRYAAIAQERTTFVDTGTLYPELSRRLQKELADLPQHHIYLQCPVFGRPEDARAAHLLWVASGDTNAVDRLRPYFEIMTSKVLDLKATDVTAASTLKLLGNFILMSNTSILAESVNIARKSNLDPQHLISWVDAFLPVPLLMGYSRRFVGGVEDEVGVNMTVGIATKDIKCLRRWAKTSGAPTPVVDAVYENFAIGNEKGYNGKWDFLLDNITVAVPVIEDIHRAIGTAVEEHKDKDVFIYFYASIDPATGKSWCPDCVTAGPVVDEYFSKIDNAVLIDAPVGDRPKWKDPNHFLRHDSVVKITAVPTLVHWSTKSQLVENDCEDLAKLDKFVKRA</sequence>
<dbReference type="GO" id="GO:0051287">
    <property type="term" value="F:NAD binding"/>
    <property type="evidence" value="ECO:0007669"/>
    <property type="project" value="InterPro"/>
</dbReference>
<dbReference type="InterPro" id="IPR010357">
    <property type="entry name" value="TXNDC17_dom"/>
</dbReference>
<dbReference type="Proteomes" id="UP000748756">
    <property type="component" value="Unassembled WGS sequence"/>
</dbReference>
<evidence type="ECO:0008006" key="7">
    <source>
        <dbReference type="Google" id="ProtNLM"/>
    </source>
</evidence>
<evidence type="ECO:0000256" key="1">
    <source>
        <dbReference type="ARBA" id="ARBA00007598"/>
    </source>
</evidence>
<organism evidence="5 6">
    <name type="scientific">Linnemannia schmuckeri</name>
    <dbReference type="NCBI Taxonomy" id="64567"/>
    <lineage>
        <taxon>Eukaryota</taxon>
        <taxon>Fungi</taxon>
        <taxon>Fungi incertae sedis</taxon>
        <taxon>Mucoromycota</taxon>
        <taxon>Mortierellomycotina</taxon>
        <taxon>Mortierellomycetes</taxon>
        <taxon>Mortierellales</taxon>
        <taxon>Mortierellaceae</taxon>
        <taxon>Linnemannia</taxon>
    </lineage>
</organism>
<feature type="domain" description="Thioredoxin" evidence="3">
    <location>
        <begin position="644"/>
        <end position="738"/>
    </location>
</feature>
<keyword evidence="6" id="KW-1185">Reference proteome</keyword>
<dbReference type="GO" id="GO:0050661">
    <property type="term" value="F:NADP binding"/>
    <property type="evidence" value="ECO:0007669"/>
    <property type="project" value="InterPro"/>
</dbReference>
<dbReference type="SUPFAM" id="SSF48179">
    <property type="entry name" value="6-phosphogluconate dehydrogenase C-terminal domain-like"/>
    <property type="match status" value="2"/>
</dbReference>
<name>A0A9P5RZ43_9FUNG</name>
<dbReference type="OrthoDB" id="435038at2759"/>
<dbReference type="Gene3D" id="3.40.50.720">
    <property type="entry name" value="NAD(P)-binding Rossmann-like Domain"/>
    <property type="match status" value="2"/>
</dbReference>
<dbReference type="Gene3D" id="1.10.1040.10">
    <property type="entry name" value="N-(1-d-carboxylethyl)-l-norvaline Dehydrogenase, domain 2"/>
    <property type="match status" value="2"/>
</dbReference>
<proteinExistence type="inferred from homology"/>
<dbReference type="InterPro" id="IPR013328">
    <property type="entry name" value="6PGD_dom2"/>
</dbReference>
<evidence type="ECO:0000313" key="6">
    <source>
        <dbReference type="Proteomes" id="UP000748756"/>
    </source>
</evidence>
<feature type="domain" description="3-hydroxyisobutyrate dehydrogenase-like NAD-binding" evidence="4">
    <location>
        <begin position="179"/>
        <end position="298"/>
    </location>
</feature>
<dbReference type="EMBL" id="JAAAUQ010000388">
    <property type="protein sequence ID" value="KAF9150725.1"/>
    <property type="molecule type" value="Genomic_DNA"/>
</dbReference>
<accession>A0A9P5RZ43</accession>
<gene>
    <name evidence="5" type="ORF">BG015_007450</name>
</gene>
<evidence type="ECO:0000313" key="5">
    <source>
        <dbReference type="EMBL" id="KAF9150725.1"/>
    </source>
</evidence>
<dbReference type="Pfam" id="PF06110">
    <property type="entry name" value="TXD17-like_Trx"/>
    <property type="match status" value="1"/>
</dbReference>
<evidence type="ECO:0000259" key="3">
    <source>
        <dbReference type="Pfam" id="PF06110"/>
    </source>
</evidence>
<reference evidence="5" key="1">
    <citation type="journal article" date="2020" name="Fungal Divers.">
        <title>Resolving the Mortierellaceae phylogeny through synthesis of multi-gene phylogenetics and phylogenomics.</title>
        <authorList>
            <person name="Vandepol N."/>
            <person name="Liber J."/>
            <person name="Desiro A."/>
            <person name="Na H."/>
            <person name="Kennedy M."/>
            <person name="Barry K."/>
            <person name="Grigoriev I.V."/>
            <person name="Miller A.N."/>
            <person name="O'Donnell K."/>
            <person name="Stajich J.E."/>
            <person name="Bonito G."/>
        </authorList>
    </citation>
    <scope>NUCLEOTIDE SEQUENCE</scope>
    <source>
        <strain evidence="5">NRRL 6426</strain>
    </source>
</reference>
<comment type="caution">
    <text evidence="5">The sequence shown here is derived from an EMBL/GenBank/DDBJ whole genome shotgun (WGS) entry which is preliminary data.</text>
</comment>
<dbReference type="InterPro" id="IPR006115">
    <property type="entry name" value="6PGDH_NADP-bd"/>
</dbReference>
<protein>
    <recommendedName>
        <fullName evidence="7">Thioredoxin domain-containing protein</fullName>
    </recommendedName>
</protein>
<feature type="domain" description="6-phosphogluconate dehydrogenase NADP-binding" evidence="2">
    <location>
        <begin position="8"/>
        <end position="168"/>
    </location>
</feature>